<feature type="compositionally biased region" description="Polar residues" evidence="1">
    <location>
        <begin position="760"/>
        <end position="771"/>
    </location>
</feature>
<feature type="region of interest" description="Disordered" evidence="1">
    <location>
        <begin position="748"/>
        <end position="771"/>
    </location>
</feature>
<feature type="region of interest" description="Disordered" evidence="1">
    <location>
        <begin position="511"/>
        <end position="579"/>
    </location>
</feature>
<accession>A0A6L2J699</accession>
<feature type="compositionally biased region" description="Low complexity" evidence="1">
    <location>
        <begin position="610"/>
        <end position="622"/>
    </location>
</feature>
<evidence type="ECO:0000313" key="2">
    <source>
        <dbReference type="EMBL" id="GEU32401.1"/>
    </source>
</evidence>
<feature type="region of interest" description="Disordered" evidence="1">
    <location>
        <begin position="1"/>
        <end position="27"/>
    </location>
</feature>
<dbReference type="EMBL" id="BKCJ010000350">
    <property type="protein sequence ID" value="GEU32401.1"/>
    <property type="molecule type" value="Genomic_DNA"/>
</dbReference>
<name>A0A6L2J699_TANCI</name>
<comment type="caution">
    <text evidence="2">The sequence shown here is derived from an EMBL/GenBank/DDBJ whole genome shotgun (WGS) entry which is preliminary data.</text>
</comment>
<gene>
    <name evidence="2" type="ORF">Tci_004379</name>
</gene>
<dbReference type="AlphaFoldDB" id="A0A6L2J699"/>
<organism evidence="2">
    <name type="scientific">Tanacetum cinerariifolium</name>
    <name type="common">Dalmatian daisy</name>
    <name type="synonym">Chrysanthemum cinerariifolium</name>
    <dbReference type="NCBI Taxonomy" id="118510"/>
    <lineage>
        <taxon>Eukaryota</taxon>
        <taxon>Viridiplantae</taxon>
        <taxon>Streptophyta</taxon>
        <taxon>Embryophyta</taxon>
        <taxon>Tracheophyta</taxon>
        <taxon>Spermatophyta</taxon>
        <taxon>Magnoliopsida</taxon>
        <taxon>eudicotyledons</taxon>
        <taxon>Gunneridae</taxon>
        <taxon>Pentapetalae</taxon>
        <taxon>asterids</taxon>
        <taxon>campanulids</taxon>
        <taxon>Asterales</taxon>
        <taxon>Asteraceae</taxon>
        <taxon>Asteroideae</taxon>
        <taxon>Anthemideae</taxon>
        <taxon>Anthemidinae</taxon>
        <taxon>Tanacetum</taxon>
    </lineage>
</organism>
<feature type="compositionally biased region" description="Basic and acidic residues" evidence="1">
    <location>
        <begin position="1"/>
        <end position="14"/>
    </location>
</feature>
<sequence>MNVDDTVRIVDDNGSRSSSTSGPADDSSVLCSGLACLSADPIARPTISQQVYLSGQLSGMHVFSGQQVLPGQPVPSGHETTLPKAVDAMTLSDRVPVNWNMDTGAISHLNNSVYSLSDVFNMCIYPSVSVDDGYSITVTNSFHSVLPIPHRPLHLSNVLVTPNIVKDIMTHRVLLRSDSTRGLYPSMTPSTVPHDFLTKDPDLSFQQTRLAVGTTSLPVGTSRPAVGMDPLPVGTSIAALAKTVAASIVVRTVAISFVSSLYPADTESRQFINFLLHAALFSSRGSNHWASLPLTDISQRRCRLICCWWKSRGLSNPSSSGILPDGSCFRWGNSGNGDSCFENAVHGSENLGSLFRCFDPSSRPKLSDMGNAYQFQLATQNFEEGPELFQEILQIALWVPNQEFVELPSHDELLSFVKQLGYKGCLSGKSSGNYRSRQARVQILWDYKEEIDDHEVQPLTQRSTGVMIGRKDLKKIGKEALDHSQKLKGIETLFDVAQLILDTKKETKASKLEYQPQQQSIGSVKGIDSDNETDKEIKDAKNDESKKAEEEHADDKQDEDEELVDVQAGHEQAKEPIEPKIQSMVDVLINQEDPAIRRTPLIDTASSMVTEKTTSTPTQTPPKIETQVTLASESDPSLKFEQILYKLEKKVQPLSKIDYFKMTKESVQANVTNEFRNEVPKCLPQVVSDFIKPRIESTPGSNLKDKTQSKPSSTDSFVNEEETIHDVALETDQSMDAKEDEVVNVEENLQDDVASKQDKSTCSSNLPDQKL</sequence>
<feature type="compositionally biased region" description="Basic and acidic residues" evidence="1">
    <location>
        <begin position="532"/>
        <end position="555"/>
    </location>
</feature>
<proteinExistence type="predicted"/>
<protein>
    <submittedName>
        <fullName evidence="2">Ribonuclease H-like domain-containing protein</fullName>
    </submittedName>
</protein>
<feature type="region of interest" description="Disordered" evidence="1">
    <location>
        <begin position="694"/>
        <end position="723"/>
    </location>
</feature>
<feature type="region of interest" description="Disordered" evidence="1">
    <location>
        <begin position="598"/>
        <end position="623"/>
    </location>
</feature>
<evidence type="ECO:0000256" key="1">
    <source>
        <dbReference type="SAM" id="MobiDB-lite"/>
    </source>
</evidence>
<feature type="compositionally biased region" description="Low complexity" evidence="1">
    <location>
        <begin position="15"/>
        <end position="27"/>
    </location>
</feature>
<reference evidence="2" key="1">
    <citation type="journal article" date="2019" name="Sci. Rep.">
        <title>Draft genome of Tanacetum cinerariifolium, the natural source of mosquito coil.</title>
        <authorList>
            <person name="Yamashiro T."/>
            <person name="Shiraishi A."/>
            <person name="Satake H."/>
            <person name="Nakayama K."/>
        </authorList>
    </citation>
    <scope>NUCLEOTIDE SEQUENCE</scope>
</reference>